<dbReference type="PATRIC" id="fig|888811.3.peg.1098"/>
<dbReference type="EMBL" id="AEXY01000010">
    <property type="protein sequence ID" value="EGD36646.1"/>
    <property type="molecule type" value="Genomic_DNA"/>
</dbReference>
<dbReference type="RefSeq" id="WP_002909503.1">
    <property type="nucleotide sequence ID" value="NZ_GL872442.1"/>
</dbReference>
<dbReference type="HOGENOM" id="CLU_120509_0_0_9"/>
<feature type="transmembrane region" description="Helical" evidence="1">
    <location>
        <begin position="25"/>
        <end position="43"/>
    </location>
</feature>
<keyword evidence="1" id="KW-0812">Transmembrane</keyword>
<dbReference type="AlphaFoldDB" id="F0ILW2"/>
<reference evidence="2 3" key="1">
    <citation type="submission" date="2011-02" db="EMBL/GenBank/DDBJ databases">
        <authorList>
            <person name="Muzny D."/>
            <person name="Qin X."/>
            <person name="Deng J."/>
            <person name="Jiang H."/>
            <person name="Liu Y."/>
            <person name="Qu J."/>
            <person name="Song X.-Z."/>
            <person name="Zhang L."/>
            <person name="Thornton R."/>
            <person name="Coyle M."/>
            <person name="Francisco L."/>
            <person name="Jackson L."/>
            <person name="Javaid M."/>
            <person name="Korchina V."/>
            <person name="Kovar C."/>
            <person name="Mata R."/>
            <person name="Mathew T."/>
            <person name="Ngo R."/>
            <person name="Nguyen L."/>
            <person name="Nguyen N."/>
            <person name="Okwuonu G."/>
            <person name="Ongeri F."/>
            <person name="Pham C."/>
            <person name="Simmons D."/>
            <person name="Wilczek-Boney K."/>
            <person name="Hale W."/>
            <person name="Jakkamsetti A."/>
            <person name="Pham P."/>
            <person name="Ruth R."/>
            <person name="San Lucas F."/>
            <person name="Warren J."/>
            <person name="Zhang J."/>
            <person name="Zhao Z."/>
            <person name="Zhou C."/>
            <person name="Zhu D."/>
            <person name="Lee S."/>
            <person name="Bess C."/>
            <person name="Blankenburg K."/>
            <person name="Forbes L."/>
            <person name="Fu Q."/>
            <person name="Gubbala S."/>
            <person name="Hirani K."/>
            <person name="Jayaseelan J.C."/>
            <person name="Lara F."/>
            <person name="Munidasa M."/>
            <person name="Palculict T."/>
            <person name="Patil S."/>
            <person name="Pu L.-L."/>
            <person name="Saada N."/>
            <person name="Tang L."/>
            <person name="Weissenberger G."/>
            <person name="Zhu Y."/>
            <person name="Hemphill L."/>
            <person name="Shang Y."/>
            <person name="Youmans B."/>
            <person name="Ayvaz T."/>
            <person name="Ross M."/>
            <person name="Santibanez J."/>
            <person name="Aqrawi P."/>
            <person name="Gross S."/>
            <person name="Joshi V."/>
            <person name="Fowler G."/>
            <person name="Nazareth L."/>
            <person name="Reid J."/>
            <person name="Worley K."/>
            <person name="Petrosino J."/>
            <person name="Highlander S."/>
            <person name="Gibbs R."/>
        </authorList>
    </citation>
    <scope>NUCLEOTIDE SEQUENCE [LARGE SCALE GENOMIC DNA]</scope>
    <source>
        <strain evidence="2 3">SK150</strain>
    </source>
</reference>
<keyword evidence="1" id="KW-1133">Transmembrane helix</keyword>
<evidence type="ECO:0000313" key="2">
    <source>
        <dbReference type="EMBL" id="EGD36646.1"/>
    </source>
</evidence>
<evidence type="ECO:0000313" key="3">
    <source>
        <dbReference type="Proteomes" id="UP000003530"/>
    </source>
</evidence>
<organism evidence="2 3">
    <name type="scientific">Streptococcus sanguinis SK150</name>
    <dbReference type="NCBI Taxonomy" id="888811"/>
    <lineage>
        <taxon>Bacteria</taxon>
        <taxon>Bacillati</taxon>
        <taxon>Bacillota</taxon>
        <taxon>Bacilli</taxon>
        <taxon>Lactobacillales</taxon>
        <taxon>Streptococcaceae</taxon>
        <taxon>Streptococcus</taxon>
    </lineage>
</organism>
<name>F0ILW2_STRSA</name>
<sequence length="139" mass="15988">MITSVIFIVSLLFLLRRFKSRRSRIVISLLYSLFVVWYVQAILNYGKYTLQPGQSVELRVSPNTDQLEYSSELMLKKLNDAKIKLSGTNVWSEKFGDVLFGVREKKVIKISSTEGDKNELPNNQKDIHLVEDGIVVSYK</sequence>
<protein>
    <submittedName>
        <fullName evidence="2">Uncharacterized protein</fullName>
    </submittedName>
</protein>
<keyword evidence="1" id="KW-0472">Membrane</keyword>
<evidence type="ECO:0000256" key="1">
    <source>
        <dbReference type="SAM" id="Phobius"/>
    </source>
</evidence>
<proteinExistence type="predicted"/>
<gene>
    <name evidence="2" type="ORF">HMPREF9383_1114</name>
</gene>
<accession>F0ILW2</accession>
<comment type="caution">
    <text evidence="2">The sequence shown here is derived from an EMBL/GenBank/DDBJ whole genome shotgun (WGS) entry which is preliminary data.</text>
</comment>
<dbReference type="Proteomes" id="UP000003530">
    <property type="component" value="Unassembled WGS sequence"/>
</dbReference>